<accession>A0AAV8XUL5</accession>
<evidence type="ECO:0000313" key="3">
    <source>
        <dbReference type="Proteomes" id="UP001162162"/>
    </source>
</evidence>
<name>A0AAV8XUL5_9CUCU</name>
<evidence type="ECO:0000313" key="2">
    <source>
        <dbReference type="EMBL" id="KAJ8942801.1"/>
    </source>
</evidence>
<keyword evidence="3" id="KW-1185">Reference proteome</keyword>
<comment type="caution">
    <text evidence="2">The sequence shown here is derived from an EMBL/GenBank/DDBJ whole genome shotgun (WGS) entry which is preliminary data.</text>
</comment>
<protein>
    <submittedName>
        <fullName evidence="2">Uncharacterized protein</fullName>
    </submittedName>
</protein>
<sequence>MNYFSVLILFSDIILVKSFYDNERVLPKRLEFTPKYVQIGDILTNITLSETRAYLAYINLKKKFRNTILTLHYVECGSINGSESKNKWYEITLKCIGKIYDNVTLTAFYPDYTGQNHDRGYQDKNGTDLRTLQASPTRALGAGAHRCCTSCEGTGAACGLLTRSQHSRLCATETDNIIFLHLISTGVAEA</sequence>
<dbReference type="AlphaFoldDB" id="A0AAV8XUL5"/>
<feature type="signal peptide" evidence="1">
    <location>
        <begin position="1"/>
        <end position="18"/>
    </location>
</feature>
<dbReference type="EMBL" id="JAPWTK010000313">
    <property type="protein sequence ID" value="KAJ8942801.1"/>
    <property type="molecule type" value="Genomic_DNA"/>
</dbReference>
<reference evidence="2" key="1">
    <citation type="journal article" date="2023" name="Insect Mol. Biol.">
        <title>Genome sequencing provides insights into the evolution of gene families encoding plant cell wall-degrading enzymes in longhorned beetles.</title>
        <authorList>
            <person name="Shin N.R."/>
            <person name="Okamura Y."/>
            <person name="Kirsch R."/>
            <person name="Pauchet Y."/>
        </authorList>
    </citation>
    <scope>NUCLEOTIDE SEQUENCE</scope>
    <source>
        <strain evidence="2">AMC_N1</strain>
    </source>
</reference>
<feature type="chain" id="PRO_5043518892" evidence="1">
    <location>
        <begin position="19"/>
        <end position="190"/>
    </location>
</feature>
<organism evidence="2 3">
    <name type="scientific">Aromia moschata</name>
    <dbReference type="NCBI Taxonomy" id="1265417"/>
    <lineage>
        <taxon>Eukaryota</taxon>
        <taxon>Metazoa</taxon>
        <taxon>Ecdysozoa</taxon>
        <taxon>Arthropoda</taxon>
        <taxon>Hexapoda</taxon>
        <taxon>Insecta</taxon>
        <taxon>Pterygota</taxon>
        <taxon>Neoptera</taxon>
        <taxon>Endopterygota</taxon>
        <taxon>Coleoptera</taxon>
        <taxon>Polyphaga</taxon>
        <taxon>Cucujiformia</taxon>
        <taxon>Chrysomeloidea</taxon>
        <taxon>Cerambycidae</taxon>
        <taxon>Cerambycinae</taxon>
        <taxon>Callichromatini</taxon>
        <taxon>Aromia</taxon>
    </lineage>
</organism>
<keyword evidence="1" id="KW-0732">Signal</keyword>
<gene>
    <name evidence="2" type="ORF">NQ318_013016</name>
</gene>
<proteinExistence type="predicted"/>
<evidence type="ECO:0000256" key="1">
    <source>
        <dbReference type="SAM" id="SignalP"/>
    </source>
</evidence>
<dbReference type="Proteomes" id="UP001162162">
    <property type="component" value="Unassembled WGS sequence"/>
</dbReference>